<dbReference type="Proteomes" id="UP000199181">
    <property type="component" value="Unassembled WGS sequence"/>
</dbReference>
<evidence type="ECO:0000313" key="3">
    <source>
        <dbReference type="EMBL" id="SEU35177.1"/>
    </source>
</evidence>
<organism evidence="3 4">
    <name type="scientific">Stigmatella erecta</name>
    <dbReference type="NCBI Taxonomy" id="83460"/>
    <lineage>
        <taxon>Bacteria</taxon>
        <taxon>Pseudomonadati</taxon>
        <taxon>Myxococcota</taxon>
        <taxon>Myxococcia</taxon>
        <taxon>Myxococcales</taxon>
        <taxon>Cystobacterineae</taxon>
        <taxon>Archangiaceae</taxon>
        <taxon>Stigmatella</taxon>
    </lineage>
</organism>
<sequence length="198" mass="21303">MATKLRCLALMLVTLGGGGACRAHQEDGSPAAMACVDDAWEDDDTLEQGKATPPLSHIYNHGPLVLEGRVACPGDADWIQAWVDCCHPAGAVVRWDASRGPLEVELLDSSGHPLPLSEPGDTVQRQPGEIRLLRNEFQNGFFVRVRAGGASAVPYTVSLIAPVFVHRMPEDLRESPSQPGWTPMRGEQVRRAAHAAAP</sequence>
<reference evidence="4" key="1">
    <citation type="submission" date="2016-10" db="EMBL/GenBank/DDBJ databases">
        <authorList>
            <person name="Varghese N."/>
            <person name="Submissions S."/>
        </authorList>
    </citation>
    <scope>NUCLEOTIDE SEQUENCE [LARGE SCALE GENOMIC DNA]</scope>
    <source>
        <strain evidence="4">DSM 16858</strain>
    </source>
</reference>
<proteinExistence type="predicted"/>
<protein>
    <recommendedName>
        <fullName evidence="5">Lipoprotein</fullName>
    </recommendedName>
</protein>
<dbReference type="AlphaFoldDB" id="A0A1I0L6F4"/>
<dbReference type="EMBL" id="FOIJ01000020">
    <property type="protein sequence ID" value="SEU35177.1"/>
    <property type="molecule type" value="Genomic_DNA"/>
</dbReference>
<keyword evidence="2" id="KW-0732">Signal</keyword>
<evidence type="ECO:0000313" key="4">
    <source>
        <dbReference type="Proteomes" id="UP000199181"/>
    </source>
</evidence>
<feature type="chain" id="PRO_5011514758" description="Lipoprotein" evidence="2">
    <location>
        <begin position="23"/>
        <end position="198"/>
    </location>
</feature>
<keyword evidence="4" id="KW-1185">Reference proteome</keyword>
<feature type="region of interest" description="Disordered" evidence="1">
    <location>
        <begin position="171"/>
        <end position="198"/>
    </location>
</feature>
<gene>
    <name evidence="3" type="ORF">SAMN05443639_12013</name>
</gene>
<evidence type="ECO:0008006" key="5">
    <source>
        <dbReference type="Google" id="ProtNLM"/>
    </source>
</evidence>
<evidence type="ECO:0000256" key="1">
    <source>
        <dbReference type="SAM" id="MobiDB-lite"/>
    </source>
</evidence>
<evidence type="ECO:0000256" key="2">
    <source>
        <dbReference type="SAM" id="SignalP"/>
    </source>
</evidence>
<name>A0A1I0L6F4_9BACT</name>
<feature type="signal peptide" evidence="2">
    <location>
        <begin position="1"/>
        <end position="22"/>
    </location>
</feature>
<accession>A0A1I0L6F4</accession>
<dbReference type="PROSITE" id="PS51257">
    <property type="entry name" value="PROKAR_LIPOPROTEIN"/>
    <property type="match status" value="1"/>
</dbReference>